<protein>
    <submittedName>
        <fullName evidence="5">LacI family DNA-binding transcriptional regulator</fullName>
    </submittedName>
</protein>
<sequence length="340" mass="36076">MSKRLAEVARKVGVSEATVSRVLNDKPGVSEATRQAVLTALDVLGYERPTKLRGERARLVGLVLPELQNPIFPALAEIIGGGLTQNGYTPLLCTQQNAGGITESDYIDLLLQQQVSGVIFLGGNYSQADAPHEHYERLRQVNLPTVLVNARIDTLDFATVSTDDGAAAEQAILHLHQLGHRRIGMLMGPLDHIPSQRKLAAAKPLLERLGTPLEDALVVRGLYSLESGQAGASRLFSVGATAIVCASDPLALGAVRAARRAGLHVPQDVSVVGFDDSALMSCTEPPLTTVRQPIESMGRTVIELLLSQIAGTTEAGDELLFEPELVLRSSTGPAPALAPA</sequence>
<dbReference type="PANTHER" id="PTHR30146:SF153">
    <property type="entry name" value="LACTOSE OPERON REPRESSOR"/>
    <property type="match status" value="1"/>
</dbReference>
<gene>
    <name evidence="5" type="ORF">GCM10009776_19870</name>
</gene>
<dbReference type="EMBL" id="BAAAOG010000002">
    <property type="protein sequence ID" value="GAA1957621.1"/>
    <property type="molecule type" value="Genomic_DNA"/>
</dbReference>
<dbReference type="PROSITE" id="PS00356">
    <property type="entry name" value="HTH_LACI_1"/>
    <property type="match status" value="1"/>
</dbReference>
<dbReference type="CDD" id="cd06292">
    <property type="entry name" value="PBP1_AglR_RafR-like"/>
    <property type="match status" value="1"/>
</dbReference>
<dbReference type="Gene3D" id="3.40.50.2300">
    <property type="match status" value="2"/>
</dbReference>
<evidence type="ECO:0000313" key="6">
    <source>
        <dbReference type="Proteomes" id="UP001499933"/>
    </source>
</evidence>
<dbReference type="SUPFAM" id="SSF53822">
    <property type="entry name" value="Periplasmic binding protein-like I"/>
    <property type="match status" value="1"/>
</dbReference>
<dbReference type="Gene3D" id="1.10.260.40">
    <property type="entry name" value="lambda repressor-like DNA-binding domains"/>
    <property type="match status" value="1"/>
</dbReference>
<dbReference type="InterPro" id="IPR010982">
    <property type="entry name" value="Lambda_DNA-bd_dom_sf"/>
</dbReference>
<dbReference type="Proteomes" id="UP001499933">
    <property type="component" value="Unassembled WGS sequence"/>
</dbReference>
<dbReference type="SUPFAM" id="SSF47413">
    <property type="entry name" value="lambda repressor-like DNA-binding domains"/>
    <property type="match status" value="1"/>
</dbReference>
<dbReference type="Pfam" id="PF00356">
    <property type="entry name" value="LacI"/>
    <property type="match status" value="1"/>
</dbReference>
<dbReference type="InterPro" id="IPR028082">
    <property type="entry name" value="Peripla_BP_I"/>
</dbReference>
<dbReference type="InterPro" id="IPR000843">
    <property type="entry name" value="HTH_LacI"/>
</dbReference>
<accession>A0ABN2QTA2</accession>
<proteinExistence type="predicted"/>
<dbReference type="PROSITE" id="PS50932">
    <property type="entry name" value="HTH_LACI_2"/>
    <property type="match status" value="1"/>
</dbReference>
<dbReference type="CDD" id="cd01392">
    <property type="entry name" value="HTH_LacI"/>
    <property type="match status" value="1"/>
</dbReference>
<evidence type="ECO:0000256" key="3">
    <source>
        <dbReference type="ARBA" id="ARBA00023163"/>
    </source>
</evidence>
<keyword evidence="2 5" id="KW-0238">DNA-binding</keyword>
<comment type="caution">
    <text evidence="5">The sequence shown here is derived from an EMBL/GenBank/DDBJ whole genome shotgun (WGS) entry which is preliminary data.</text>
</comment>
<name>A0ABN2QTA2_9MICO</name>
<organism evidence="5 6">
    <name type="scientific">Microbacterium deminutum</name>
    <dbReference type="NCBI Taxonomy" id="344164"/>
    <lineage>
        <taxon>Bacteria</taxon>
        <taxon>Bacillati</taxon>
        <taxon>Actinomycetota</taxon>
        <taxon>Actinomycetes</taxon>
        <taxon>Micrococcales</taxon>
        <taxon>Microbacteriaceae</taxon>
        <taxon>Microbacterium</taxon>
    </lineage>
</organism>
<keyword evidence="6" id="KW-1185">Reference proteome</keyword>
<dbReference type="PANTHER" id="PTHR30146">
    <property type="entry name" value="LACI-RELATED TRANSCRIPTIONAL REPRESSOR"/>
    <property type="match status" value="1"/>
</dbReference>
<keyword evidence="1" id="KW-0805">Transcription regulation</keyword>
<keyword evidence="3" id="KW-0804">Transcription</keyword>
<dbReference type="GO" id="GO:0003677">
    <property type="term" value="F:DNA binding"/>
    <property type="evidence" value="ECO:0007669"/>
    <property type="project" value="UniProtKB-KW"/>
</dbReference>
<evidence type="ECO:0000256" key="1">
    <source>
        <dbReference type="ARBA" id="ARBA00023015"/>
    </source>
</evidence>
<dbReference type="SMART" id="SM00354">
    <property type="entry name" value="HTH_LACI"/>
    <property type="match status" value="1"/>
</dbReference>
<feature type="domain" description="HTH lacI-type" evidence="4">
    <location>
        <begin position="3"/>
        <end position="57"/>
    </location>
</feature>
<dbReference type="Pfam" id="PF13377">
    <property type="entry name" value="Peripla_BP_3"/>
    <property type="match status" value="1"/>
</dbReference>
<evidence type="ECO:0000259" key="4">
    <source>
        <dbReference type="PROSITE" id="PS50932"/>
    </source>
</evidence>
<reference evidence="5 6" key="1">
    <citation type="journal article" date="2019" name="Int. J. Syst. Evol. Microbiol.">
        <title>The Global Catalogue of Microorganisms (GCM) 10K type strain sequencing project: providing services to taxonomists for standard genome sequencing and annotation.</title>
        <authorList>
            <consortium name="The Broad Institute Genomics Platform"/>
            <consortium name="The Broad Institute Genome Sequencing Center for Infectious Disease"/>
            <person name="Wu L."/>
            <person name="Ma J."/>
        </authorList>
    </citation>
    <scope>NUCLEOTIDE SEQUENCE [LARGE SCALE GENOMIC DNA]</scope>
    <source>
        <strain evidence="5 6">JCM 14901</strain>
    </source>
</reference>
<evidence type="ECO:0000256" key="2">
    <source>
        <dbReference type="ARBA" id="ARBA00023125"/>
    </source>
</evidence>
<dbReference type="InterPro" id="IPR046335">
    <property type="entry name" value="LacI/GalR-like_sensor"/>
</dbReference>
<dbReference type="RefSeq" id="WP_344093967.1">
    <property type="nucleotide sequence ID" value="NZ_BAAAOG010000002.1"/>
</dbReference>
<evidence type="ECO:0000313" key="5">
    <source>
        <dbReference type="EMBL" id="GAA1957621.1"/>
    </source>
</evidence>